<evidence type="ECO:0000256" key="2">
    <source>
        <dbReference type="SAM" id="MobiDB-lite"/>
    </source>
</evidence>
<dbReference type="GO" id="GO:0009793">
    <property type="term" value="P:embryo development ending in seed dormancy"/>
    <property type="evidence" value="ECO:0007669"/>
    <property type="project" value="InterPro"/>
</dbReference>
<dbReference type="PANTHER" id="PTHR33493">
    <property type="entry name" value="LATE EMBRYOGENESIS ABUNDANT PROTEIN 6-RELATED"/>
    <property type="match status" value="1"/>
</dbReference>
<dbReference type="EMBL" id="BDQV01000418">
    <property type="protein sequence ID" value="GAY64632.1"/>
    <property type="molecule type" value="Genomic_DNA"/>
</dbReference>
<proteinExistence type="inferred from homology"/>
<keyword evidence="4" id="KW-1185">Reference proteome</keyword>
<evidence type="ECO:0000313" key="4">
    <source>
        <dbReference type="Proteomes" id="UP000236630"/>
    </source>
</evidence>
<organism evidence="3 4">
    <name type="scientific">Citrus unshiu</name>
    <name type="common">Satsuma mandarin</name>
    <name type="synonym">Citrus nobilis var. unshiu</name>
    <dbReference type="NCBI Taxonomy" id="55188"/>
    <lineage>
        <taxon>Eukaryota</taxon>
        <taxon>Viridiplantae</taxon>
        <taxon>Streptophyta</taxon>
        <taxon>Embryophyta</taxon>
        <taxon>Tracheophyta</taxon>
        <taxon>Spermatophyta</taxon>
        <taxon>Magnoliopsida</taxon>
        <taxon>eudicotyledons</taxon>
        <taxon>Gunneridae</taxon>
        <taxon>Pentapetalae</taxon>
        <taxon>rosids</taxon>
        <taxon>malvids</taxon>
        <taxon>Sapindales</taxon>
        <taxon>Rutaceae</taxon>
        <taxon>Aurantioideae</taxon>
        <taxon>Citrus</taxon>
    </lineage>
</organism>
<comment type="similarity">
    <text evidence="1">Belongs to the LEA type 1 family.</text>
</comment>
<dbReference type="InterPro" id="IPR005513">
    <property type="entry name" value="LEA_1"/>
</dbReference>
<sequence>MQNIKEKVSNAASTGKAHVDIYKAKADEKAEKAAARTKEEKEIAHQCRKAKEAKAKMEMHQAKAIHAVEKLRAKQSHLYGPNLAAGTDDHHHLGQNEPPPAATTHGHIHQPVGLAADPMTRTAIPTYPLGGNPIPPAYNKHL</sequence>
<reference evidence="3 4" key="1">
    <citation type="journal article" date="2017" name="Front. Genet.">
        <title>Draft sequencing of the heterozygous diploid genome of Satsuma (Citrus unshiu Marc.) using a hybrid assembly approach.</title>
        <authorList>
            <person name="Shimizu T."/>
            <person name="Tanizawa Y."/>
            <person name="Mochizuki T."/>
            <person name="Nagasaki H."/>
            <person name="Yoshioka T."/>
            <person name="Toyoda A."/>
            <person name="Fujiyama A."/>
            <person name="Kaminuma E."/>
            <person name="Nakamura Y."/>
        </authorList>
    </citation>
    <scope>NUCLEOTIDE SEQUENCE [LARGE SCALE GENOMIC DNA]</scope>
    <source>
        <strain evidence="4">cv. Miyagawa wase</strain>
    </source>
</reference>
<evidence type="ECO:0000313" key="3">
    <source>
        <dbReference type="EMBL" id="GAY64632.1"/>
    </source>
</evidence>
<evidence type="ECO:0000256" key="1">
    <source>
        <dbReference type="ARBA" id="ARBA00010975"/>
    </source>
</evidence>
<dbReference type="PANTHER" id="PTHR33493:SF6">
    <property type="entry name" value="LATE EMBRYOGENESIS ABUNDANT PROTEIN 6"/>
    <property type="match status" value="1"/>
</dbReference>
<dbReference type="STRING" id="55188.A0A2H5QJ38"/>
<name>A0A2H5QJ38_CITUN</name>
<protein>
    <submittedName>
        <fullName evidence="3">Uncharacterized protein</fullName>
    </submittedName>
</protein>
<gene>
    <name evidence="3" type="ORF">CUMW_234960</name>
</gene>
<accession>A0A2H5QJ38</accession>
<dbReference type="AlphaFoldDB" id="A0A2H5QJ38"/>
<dbReference type="Proteomes" id="UP000236630">
    <property type="component" value="Unassembled WGS sequence"/>
</dbReference>
<dbReference type="Pfam" id="PF03760">
    <property type="entry name" value="LEA_1"/>
    <property type="match status" value="1"/>
</dbReference>
<feature type="region of interest" description="Disordered" evidence="2">
    <location>
        <begin position="80"/>
        <end position="108"/>
    </location>
</feature>
<comment type="caution">
    <text evidence="3">The sequence shown here is derived from an EMBL/GenBank/DDBJ whole genome shotgun (WGS) entry which is preliminary data.</text>
</comment>
<dbReference type="SMR" id="A0A2H5QJ38"/>